<reference evidence="1" key="2">
    <citation type="submission" date="2020-09" db="EMBL/GenBank/DDBJ databases">
        <authorList>
            <person name="Sun Q."/>
            <person name="Ohkuma M."/>
        </authorList>
    </citation>
    <scope>NUCLEOTIDE SEQUENCE</scope>
    <source>
        <strain evidence="1">JCM 31311</strain>
    </source>
</reference>
<evidence type="ECO:0000313" key="1">
    <source>
        <dbReference type="EMBL" id="GGR17157.1"/>
    </source>
</evidence>
<reference evidence="1" key="1">
    <citation type="journal article" date="2014" name="Int. J. Syst. Evol. Microbiol.">
        <title>Complete genome sequence of Corynebacterium casei LMG S-19264T (=DSM 44701T), isolated from a smear-ripened cheese.</title>
        <authorList>
            <consortium name="US DOE Joint Genome Institute (JGI-PGF)"/>
            <person name="Walter F."/>
            <person name="Albersmeier A."/>
            <person name="Kalinowski J."/>
            <person name="Ruckert C."/>
        </authorList>
    </citation>
    <scope>NUCLEOTIDE SEQUENCE</scope>
    <source>
        <strain evidence="1">JCM 31311</strain>
    </source>
</reference>
<evidence type="ECO:0000313" key="2">
    <source>
        <dbReference type="Proteomes" id="UP000603865"/>
    </source>
</evidence>
<organism evidence="1 2">
    <name type="scientific">Deinococcus ruber</name>
    <dbReference type="NCBI Taxonomy" id="1848197"/>
    <lineage>
        <taxon>Bacteria</taxon>
        <taxon>Thermotogati</taxon>
        <taxon>Deinococcota</taxon>
        <taxon>Deinococci</taxon>
        <taxon>Deinococcales</taxon>
        <taxon>Deinococcaceae</taxon>
        <taxon>Deinococcus</taxon>
    </lineage>
</organism>
<dbReference type="Proteomes" id="UP000603865">
    <property type="component" value="Unassembled WGS sequence"/>
</dbReference>
<name>A0A918F7U6_9DEIO</name>
<sequence>MMTTPTAQPPRIPTVVVHLTCEGVMEAICADAHVRVILVDYTLSESETAVMGPDGDKAVMKATSVLPDPERVVGFARAAGLPDEAVVSSLRLEMLDERNDVAGQLAPLGFGFIGGGTGFDGWDMELDYSGWEVFVNGDGTEYTLTVFPAGRMDSDNPTFHHTCTTREQLIEELTQLRVHLDRTAPLRHLMILRDNGRIDQLLCDTPGLNVTLLDIGTDRHHDGLPLITLRSGLTGQPASLPVHLDADQTARLLHSVHDGSDVVPGMPSGATSPMQVILIRDNGRFEQVLCDTPGLSVTLLDLGKDRHDTAGPFITLPSGDTALAEILRVDVFVEQAAEILQAVAANVRPVNCMLVVWDALGAHYVVTAEQSTHSNHPLMPGRKIVQHLMAGGSVDLIAMTVACEAGDLLALQNVLRGTQSMDSLASHITTLATYRTLDEFLRDES</sequence>
<comment type="caution">
    <text evidence="1">The sequence shown here is derived from an EMBL/GenBank/DDBJ whole genome shotgun (WGS) entry which is preliminary data.</text>
</comment>
<keyword evidence="2" id="KW-1185">Reference proteome</keyword>
<gene>
    <name evidence="1" type="ORF">GCM10008957_32200</name>
</gene>
<proteinExistence type="predicted"/>
<accession>A0A918F7U6</accession>
<dbReference type="AlphaFoldDB" id="A0A918F7U6"/>
<dbReference type="RefSeq" id="WP_189091549.1">
    <property type="nucleotide sequence ID" value="NZ_BMQL01000020.1"/>
</dbReference>
<protein>
    <submittedName>
        <fullName evidence="1">Uncharacterized protein</fullName>
    </submittedName>
</protein>
<dbReference type="EMBL" id="BMQL01000020">
    <property type="protein sequence ID" value="GGR17157.1"/>
    <property type="molecule type" value="Genomic_DNA"/>
</dbReference>